<evidence type="ECO:0000313" key="5">
    <source>
        <dbReference type="Proteomes" id="UP000516117"/>
    </source>
</evidence>
<dbReference type="Proteomes" id="UP000516117">
    <property type="component" value="Chromosome"/>
</dbReference>
<gene>
    <name evidence="4" type="ORF">H9L22_07255</name>
</gene>
<dbReference type="CDD" id="cd04301">
    <property type="entry name" value="NAT_SF"/>
    <property type="match status" value="1"/>
</dbReference>
<name>A0A7H0H968_9ACTN</name>
<dbReference type="PANTHER" id="PTHR43877">
    <property type="entry name" value="AMINOALKYLPHOSPHONATE N-ACETYLTRANSFERASE-RELATED-RELATED"/>
    <property type="match status" value="1"/>
</dbReference>
<protein>
    <submittedName>
        <fullName evidence="4">GNAT family N-acetyltransferase</fullName>
    </submittedName>
</protein>
<dbReference type="Gene3D" id="3.40.630.30">
    <property type="match status" value="1"/>
</dbReference>
<dbReference type="GO" id="GO:0016747">
    <property type="term" value="F:acyltransferase activity, transferring groups other than amino-acyl groups"/>
    <property type="evidence" value="ECO:0007669"/>
    <property type="project" value="InterPro"/>
</dbReference>
<dbReference type="SUPFAM" id="SSF55729">
    <property type="entry name" value="Acyl-CoA N-acyltransferases (Nat)"/>
    <property type="match status" value="2"/>
</dbReference>
<organism evidence="4 5">
    <name type="scientific">Tessaracoccus defluvii</name>
    <dbReference type="NCBI Taxonomy" id="1285901"/>
    <lineage>
        <taxon>Bacteria</taxon>
        <taxon>Bacillati</taxon>
        <taxon>Actinomycetota</taxon>
        <taxon>Actinomycetes</taxon>
        <taxon>Propionibacteriales</taxon>
        <taxon>Propionibacteriaceae</taxon>
        <taxon>Tessaracoccus</taxon>
    </lineage>
</organism>
<dbReference type="EMBL" id="CP060789">
    <property type="protein sequence ID" value="QNP57084.1"/>
    <property type="molecule type" value="Genomic_DNA"/>
</dbReference>
<dbReference type="KEGG" id="tdf:H9L22_07255"/>
<proteinExistence type="predicted"/>
<evidence type="ECO:0000256" key="2">
    <source>
        <dbReference type="ARBA" id="ARBA00023315"/>
    </source>
</evidence>
<dbReference type="InterPro" id="IPR050832">
    <property type="entry name" value="Bact_Acetyltransf"/>
</dbReference>
<accession>A0A7H0H968</accession>
<sequence>MIITRHERPPTMEAGYFSLLEFDAAQWGAVTRSLFHHDDFVESALSRWVAGAHPDYSVQRRFSASENGRLIGSAVLDLPQVDNTHWAQLSIVIDPAHRRRGVGTALLDASFAAAREAGRGTVHAWTWEELPPAGARTLRAAEGDGRVSAGSESVTFMVRHGFNLAQVHTISGLTLAAEAELEAAADDARAATPSTYELVQWHGPTPAELIDDYAALRIAMSTDAPSGEADYQPEAFDAARIRADEQSQRMAGHEQLVTAVLHDGRLVAFTCMIHDPARPELGDQWDTLVVREHRGHGLGMLMKTASHAALRRHSPATARVITGNASENQWMLAINRRLGFRPIAASGLFQRVDGGR</sequence>
<keyword evidence="2" id="KW-0012">Acyltransferase</keyword>
<dbReference type="InterPro" id="IPR016181">
    <property type="entry name" value="Acyl_CoA_acyltransferase"/>
</dbReference>
<keyword evidence="5" id="KW-1185">Reference proteome</keyword>
<dbReference type="Pfam" id="PF00583">
    <property type="entry name" value="Acetyltransf_1"/>
    <property type="match status" value="1"/>
</dbReference>
<dbReference type="AlphaFoldDB" id="A0A7H0H968"/>
<evidence type="ECO:0000259" key="3">
    <source>
        <dbReference type="PROSITE" id="PS51186"/>
    </source>
</evidence>
<dbReference type="RefSeq" id="WP_187722182.1">
    <property type="nucleotide sequence ID" value="NZ_BAABBL010000012.1"/>
</dbReference>
<feature type="domain" description="N-acetyltransferase" evidence="3">
    <location>
        <begin position="14"/>
        <end position="176"/>
    </location>
</feature>
<evidence type="ECO:0000313" key="4">
    <source>
        <dbReference type="EMBL" id="QNP57084.1"/>
    </source>
</evidence>
<keyword evidence="1 4" id="KW-0808">Transferase</keyword>
<dbReference type="PROSITE" id="PS51186">
    <property type="entry name" value="GNAT"/>
    <property type="match status" value="1"/>
</dbReference>
<reference evidence="4 5" key="1">
    <citation type="submission" date="2020-08" db="EMBL/GenBank/DDBJ databases">
        <title>Genome sequence of Tessaracoccus defluvii JCM 17540T.</title>
        <authorList>
            <person name="Hyun D.-W."/>
            <person name="Bae J.-W."/>
        </authorList>
    </citation>
    <scope>NUCLEOTIDE SEQUENCE [LARGE SCALE GENOMIC DNA]</scope>
    <source>
        <strain evidence="4 5">JCM 17540</strain>
    </source>
</reference>
<dbReference type="InterPro" id="IPR000182">
    <property type="entry name" value="GNAT_dom"/>
</dbReference>
<evidence type="ECO:0000256" key="1">
    <source>
        <dbReference type="ARBA" id="ARBA00022679"/>
    </source>
</evidence>
<dbReference type="PANTHER" id="PTHR43877:SF1">
    <property type="entry name" value="ACETYLTRANSFERASE"/>
    <property type="match status" value="1"/>
</dbReference>